<dbReference type="AlphaFoldDB" id="A0A327RU44"/>
<protein>
    <submittedName>
        <fullName evidence="3">GH3 auxin-responsive promoter</fullName>
    </submittedName>
</protein>
<evidence type="ECO:0000259" key="2">
    <source>
        <dbReference type="Pfam" id="PF23572"/>
    </source>
</evidence>
<gene>
    <name evidence="3" type="ORF">LX77_03707</name>
</gene>
<accession>A0A327RU44</accession>
<evidence type="ECO:0000313" key="4">
    <source>
        <dbReference type="Proteomes" id="UP000248987"/>
    </source>
</evidence>
<comment type="caution">
    <text evidence="3">The sequence shown here is derived from an EMBL/GenBank/DDBJ whole genome shotgun (WGS) entry which is preliminary data.</text>
</comment>
<dbReference type="Proteomes" id="UP000248987">
    <property type="component" value="Unassembled WGS sequence"/>
</dbReference>
<dbReference type="Pfam" id="PF23571">
    <property type="entry name" value="GH3_M"/>
    <property type="match status" value="1"/>
</dbReference>
<feature type="domain" description="GH3 middle" evidence="1">
    <location>
        <begin position="308"/>
        <end position="375"/>
    </location>
</feature>
<dbReference type="InterPro" id="IPR055377">
    <property type="entry name" value="GH3_M"/>
</dbReference>
<name>A0A327RU44_9FLAO</name>
<sequence length="515" mass="59491">MLFLVIKDTINMPIPLVNSIASWFLKKRFHQIELFLKYPNEVQNELLQDLLITAKDTEIGRKYDFASISNYRTFADRLPITSYEDTQANIERSRMGENNIFWPTPIKWFAKSSGTTNAKSKFIPVSYESLEDCHYAASKDLLCMYLNNNENSQLFTGKSLRLGGSKELYKENGTVFGDLSAILIDNMPFWAEYSSTPSSKVSLMSDWEYKMQAIVNETIDEKVTSLAGVPSWMLVLLNTVLETTNKQSILDIWPNLEVYFHGGVSFLPYADQYKAILPKKDFRYYEIYNASEGFFAIQDQNSSSELLLMLDYGIFYEFIPMDVYGTPQQRIIPLADVEKNKNYAVVITTNAGLWRYKIGDTIRFTSLHPYRIKVSGRTKHHINVFGEELIIENAEDALKKVCKKTKAQIIDYTAAPIFMSGRDKGAHEWIIEFKTPPEDINYFTELLDNALKSLNSDYEAKRYNNITLNSPKIHIARHHLFYDWLKQQDKLGGQHKVPRLSNTRHYMDALLKLNV</sequence>
<dbReference type="InterPro" id="IPR004993">
    <property type="entry name" value="GH3"/>
</dbReference>
<dbReference type="Pfam" id="PF23572">
    <property type="entry name" value="GH3_C"/>
    <property type="match status" value="1"/>
</dbReference>
<organism evidence="3 4">
    <name type="scientific">Gelidibacter algens</name>
    <dbReference type="NCBI Taxonomy" id="49280"/>
    <lineage>
        <taxon>Bacteria</taxon>
        <taxon>Pseudomonadati</taxon>
        <taxon>Bacteroidota</taxon>
        <taxon>Flavobacteriia</taxon>
        <taxon>Flavobacteriales</taxon>
        <taxon>Flavobacteriaceae</taxon>
        <taxon>Gelidibacter</taxon>
    </lineage>
</organism>
<dbReference type="PANTHER" id="PTHR31901:SF9">
    <property type="entry name" value="GH3 DOMAIN-CONTAINING PROTEIN"/>
    <property type="match status" value="1"/>
</dbReference>
<dbReference type="Pfam" id="PF03321">
    <property type="entry name" value="GH3"/>
    <property type="match status" value="1"/>
</dbReference>
<keyword evidence="4" id="KW-1185">Reference proteome</keyword>
<evidence type="ECO:0000313" key="3">
    <source>
        <dbReference type="EMBL" id="RAJ19083.1"/>
    </source>
</evidence>
<feature type="domain" description="GH3 C-terminal" evidence="2">
    <location>
        <begin position="392"/>
        <end position="504"/>
    </location>
</feature>
<reference evidence="3 4" key="1">
    <citation type="submission" date="2018-06" db="EMBL/GenBank/DDBJ databases">
        <title>Genomic Encyclopedia of Archaeal and Bacterial Type Strains, Phase II (KMG-II): from individual species to whole genera.</title>
        <authorList>
            <person name="Goeker M."/>
        </authorList>
    </citation>
    <scope>NUCLEOTIDE SEQUENCE [LARGE SCALE GENOMIC DNA]</scope>
    <source>
        <strain evidence="3 4">DSM 12408</strain>
    </source>
</reference>
<dbReference type="EMBL" id="QLLQ01000025">
    <property type="protein sequence ID" value="RAJ19083.1"/>
    <property type="molecule type" value="Genomic_DNA"/>
</dbReference>
<dbReference type="GO" id="GO:0005737">
    <property type="term" value="C:cytoplasm"/>
    <property type="evidence" value="ECO:0007669"/>
    <property type="project" value="TreeGrafter"/>
</dbReference>
<evidence type="ECO:0000259" key="1">
    <source>
        <dbReference type="Pfam" id="PF23571"/>
    </source>
</evidence>
<dbReference type="PANTHER" id="PTHR31901">
    <property type="entry name" value="GH3 DOMAIN-CONTAINING PROTEIN"/>
    <property type="match status" value="1"/>
</dbReference>
<dbReference type="GO" id="GO:0016881">
    <property type="term" value="F:acid-amino acid ligase activity"/>
    <property type="evidence" value="ECO:0007669"/>
    <property type="project" value="TreeGrafter"/>
</dbReference>
<proteinExistence type="predicted"/>
<dbReference type="InterPro" id="IPR055378">
    <property type="entry name" value="GH3_C"/>
</dbReference>